<dbReference type="Pfam" id="PF13116">
    <property type="entry name" value="YhdP"/>
    <property type="match status" value="1"/>
</dbReference>
<keyword evidence="4" id="KW-1185">Reference proteome</keyword>
<dbReference type="RefSeq" id="WP_131480673.1">
    <property type="nucleotide sequence ID" value="NZ_SJDL01000009.1"/>
</dbReference>
<proteinExistence type="predicted"/>
<dbReference type="PANTHER" id="PTHR38690">
    <property type="entry name" value="PROTEASE-RELATED"/>
    <property type="match status" value="1"/>
</dbReference>
<keyword evidence="1" id="KW-0812">Transmembrane</keyword>
<protein>
    <submittedName>
        <fullName evidence="3">TIGR02099 family protein</fullName>
    </submittedName>
</protein>
<keyword evidence="1" id="KW-0472">Membrane</keyword>
<sequence>MDVSDPKHRRPEAHPETSWPMRWLIRLANLVWMAALALLILVALYVVIGRQLMYAVDRYQPQIEAALSQRLGQPVRIGQLHGQWKGLDPVLDLSGVEIRDPEHPEQAIARVERVDIRLDSVTSLVRRRLVFNDLVASGMDLTLEQSTSGAITVEGLALPQSEQAPEATGTGPRDWINRLGEVLSDPSVQLNQVHLGLKVPGEPRRTFFIPQVDLRYTSGVFSASGRAMQPRSTTQLARFYLEGRHFFRGDFDGRLFVDVDSGRLFDTFLQRYQWHDRAIDGIDAGGQAWLHFASGELERVNARVSVPHLQIRTDGQVQSPIESVEARVGWRRQAGDGWRLDVQGLGWNWEGQSVRDVDLRITREDGWDVVASRVPVGVLSGMAQSIAPLGEQLRNALEHYGPGGELHDLALRVPETADDFQLTATLAGVSVQAFDGAPEIQGLNGDLAMSRSTGRVSVDTADVTLGFPQLFMHPWSLDHVNAQVHWQIDGTSKRVWSDRIDIQYQGQTRLAGAFALKLEDPGDDTLSMRIDSWDAKASMLADFVPGKILGRDFYDWITTAVEEADIPHGVFYGHGEVNEGSPPGSFTTSQQYQFANARIQYDPRWPVVTGASGRVTVQGAKARIRLEEGSTGGLALEPTTVTVDGDADPVSLQVQTAAPFQGEQVADWLEQSPLGEFAGSAARDLAISGKYHLDLDLGLGLGGDASPHVKADLEAENGRIAYSDYSPAVWDELNGTVHYDSQSGFSGKPLTARFLDSPVELSLSRDGADAPLKLTQTGRMNLDDLASRFGIGNLPGIEGRAGYRAEMGLSPSGASSLTLTSSLSNVTVDWPEPLHKSMGQPVPLSMIVSWGDDGGLMLSGHWDDRLAFRLRWLNQVFERGRVELGARTTSVSGASGLEITGHLAQLDADTWNDALDSHSLTSGGTGAGSGIQWLSRVALSVDNLHAAGQSFHKAQVTATPDAKGWTAQLAGPDLAGRVRVPSGNKPLTVDLDHIVLTSGEEAGGEADKAPASFAERGVGQWSDADITIDSVQVDGRDYGQWSFLLRPAAHALNVDKIKGQVGSLTFDGNLIWSAGDSGERTRINGVLAGKNLADVSPWIEGSVPLRSKKTRVEIDLGWDGPPEAVSMERVEGTLEFRLDDGVILERSNTAQIFRVFGILNSDTLLRRLKLDFSDLYEAGVAYDAISGTARLASGTLTWDPELQIVGPSGAFKLTGSTDLIKETLDMRLVVVLPLTQNLPLAAILMGASAPIGGALFVLDKVLGDPLSRLTSATYSVTGSWDNPNVELRNVFDTGR</sequence>
<name>A0ABY1ZQI3_9GAMM</name>
<gene>
    <name evidence="3" type="ORF">EZI54_07650</name>
</gene>
<dbReference type="EMBL" id="SJDL01000009">
    <property type="protein sequence ID" value="TBW56818.1"/>
    <property type="molecule type" value="Genomic_DNA"/>
</dbReference>
<dbReference type="PANTHER" id="PTHR38690:SF1">
    <property type="entry name" value="PROTEASE"/>
    <property type="match status" value="1"/>
</dbReference>
<organism evidence="3 4">
    <name type="scientific">Marinobacter halodurans</name>
    <dbReference type="NCBI Taxonomy" id="2528979"/>
    <lineage>
        <taxon>Bacteria</taxon>
        <taxon>Pseudomonadati</taxon>
        <taxon>Pseudomonadota</taxon>
        <taxon>Gammaproteobacteria</taxon>
        <taxon>Pseudomonadales</taxon>
        <taxon>Marinobacteraceae</taxon>
        <taxon>Marinobacter</taxon>
    </lineage>
</organism>
<dbReference type="InterPro" id="IPR025263">
    <property type="entry name" value="YhdP_central"/>
</dbReference>
<reference evidence="3 4" key="1">
    <citation type="submission" date="2019-02" db="EMBL/GenBank/DDBJ databases">
        <title>Marinobacter halodurans sp. nov., a marine bacterium isolated from sea tidal flat.</title>
        <authorList>
            <person name="Yoo Y."/>
            <person name="Lee D.W."/>
            <person name="Kim B.S."/>
            <person name="Kim J.-J."/>
        </authorList>
    </citation>
    <scope>NUCLEOTIDE SEQUENCE [LARGE SCALE GENOMIC DNA]</scope>
    <source>
        <strain evidence="3 4">YJ-S3-2</strain>
    </source>
</reference>
<feature type="transmembrane region" description="Helical" evidence="1">
    <location>
        <begin position="27"/>
        <end position="48"/>
    </location>
</feature>
<evidence type="ECO:0000313" key="3">
    <source>
        <dbReference type="EMBL" id="TBW56818.1"/>
    </source>
</evidence>
<accession>A0ABY1ZQI3</accession>
<dbReference type="NCBIfam" id="TIGR02099">
    <property type="entry name" value="YhdP family protein"/>
    <property type="match status" value="1"/>
</dbReference>
<feature type="domain" description="YhdP central" evidence="2">
    <location>
        <begin position="21"/>
        <end position="1285"/>
    </location>
</feature>
<evidence type="ECO:0000256" key="1">
    <source>
        <dbReference type="SAM" id="Phobius"/>
    </source>
</evidence>
<dbReference type="Proteomes" id="UP000313645">
    <property type="component" value="Unassembled WGS sequence"/>
</dbReference>
<keyword evidence="1" id="KW-1133">Transmembrane helix</keyword>
<evidence type="ECO:0000313" key="4">
    <source>
        <dbReference type="Proteomes" id="UP000313645"/>
    </source>
</evidence>
<evidence type="ECO:0000259" key="2">
    <source>
        <dbReference type="Pfam" id="PF13116"/>
    </source>
</evidence>
<dbReference type="InterPro" id="IPR011836">
    <property type="entry name" value="YhdP"/>
</dbReference>
<comment type="caution">
    <text evidence="3">The sequence shown here is derived from an EMBL/GenBank/DDBJ whole genome shotgun (WGS) entry which is preliminary data.</text>
</comment>